<accession>A0AAV1BL09</accession>
<sequence>MTASNGPLAVRFRERAPLWFKAEVLDVAALFMGHCSRSIYTIIRAIICSIDCAAPSKISSCLCLLISVPLCSLMKRIASC</sequence>
<dbReference type="AlphaFoldDB" id="A0AAV1BL09"/>
<dbReference type="EMBL" id="OX458335">
    <property type="protein sequence ID" value="CAI8877314.1"/>
    <property type="molecule type" value="Genomic_DNA"/>
</dbReference>
<reference evidence="1" key="1">
    <citation type="submission" date="2023-03" db="EMBL/GenBank/DDBJ databases">
        <authorList>
            <person name="Pothier F. J."/>
        </authorList>
    </citation>
    <scope>NUCLEOTIDE SEQUENCE</scope>
    <source>
        <strain evidence="1">DAPP-PG 215</strain>
    </source>
</reference>
<gene>
    <name evidence="1" type="ORF">DAPPPG215_15220</name>
</gene>
<name>A0AAV1BL09_PSEUB</name>
<evidence type="ECO:0000313" key="1">
    <source>
        <dbReference type="EMBL" id="CAI8877314.1"/>
    </source>
</evidence>
<organism evidence="1 2">
    <name type="scientific">Pseudomonas syringae pv. tomato</name>
    <dbReference type="NCBI Taxonomy" id="323"/>
    <lineage>
        <taxon>Bacteria</taxon>
        <taxon>Pseudomonadati</taxon>
        <taxon>Pseudomonadota</taxon>
        <taxon>Gammaproteobacteria</taxon>
        <taxon>Pseudomonadales</taxon>
        <taxon>Pseudomonadaceae</taxon>
        <taxon>Pseudomonas</taxon>
    </lineage>
</organism>
<protein>
    <submittedName>
        <fullName evidence="1">Uncharacterized protein</fullName>
    </submittedName>
</protein>
<dbReference type="Proteomes" id="UP001177000">
    <property type="component" value="Chromosome"/>
</dbReference>
<proteinExistence type="predicted"/>
<evidence type="ECO:0000313" key="2">
    <source>
        <dbReference type="Proteomes" id="UP001177000"/>
    </source>
</evidence>